<name>A0AAV9NZM7_9PEZI</name>
<dbReference type="Proteomes" id="UP001337655">
    <property type="component" value="Unassembled WGS sequence"/>
</dbReference>
<organism evidence="1 2">
    <name type="scientific">Saxophila tyrrhenica</name>
    <dbReference type="NCBI Taxonomy" id="1690608"/>
    <lineage>
        <taxon>Eukaryota</taxon>
        <taxon>Fungi</taxon>
        <taxon>Dikarya</taxon>
        <taxon>Ascomycota</taxon>
        <taxon>Pezizomycotina</taxon>
        <taxon>Dothideomycetes</taxon>
        <taxon>Dothideomycetidae</taxon>
        <taxon>Mycosphaerellales</taxon>
        <taxon>Extremaceae</taxon>
        <taxon>Saxophila</taxon>
    </lineage>
</organism>
<sequence length="240" mass="27232">MDNSPLRLLSAELLNMIGEMVFAQPYDIYIEFRPTVRKSKRSPVAIGGQGKHTFALTSVCHELRDEMRSLFYSCNSFVIELGRMSNDDALLGASDLHLEPLHAFLNLVPGRSVKSLTLTCGPIDAFGHKFPQRKNLFEILESGIRAAEKKVYGNSQVELSVKYGLPRRRMYHRMPYLGDALVRIDGSAPQRSLHENERALLEKQRVMLDLQPDGPLRRYVSTGLSALAIMLGMWRIWLDE</sequence>
<protein>
    <submittedName>
        <fullName evidence="1">Uncharacterized protein</fullName>
    </submittedName>
</protein>
<keyword evidence="2" id="KW-1185">Reference proteome</keyword>
<proteinExistence type="predicted"/>
<gene>
    <name evidence="1" type="ORF">LTR77_009381</name>
</gene>
<reference evidence="1 2" key="1">
    <citation type="submission" date="2023-08" db="EMBL/GenBank/DDBJ databases">
        <title>Black Yeasts Isolated from many extreme environments.</title>
        <authorList>
            <person name="Coleine C."/>
            <person name="Stajich J.E."/>
            <person name="Selbmann L."/>
        </authorList>
    </citation>
    <scope>NUCLEOTIDE SEQUENCE [LARGE SCALE GENOMIC DNA]</scope>
    <source>
        <strain evidence="1 2">CCFEE 5935</strain>
    </source>
</reference>
<evidence type="ECO:0000313" key="2">
    <source>
        <dbReference type="Proteomes" id="UP001337655"/>
    </source>
</evidence>
<dbReference type="GeneID" id="89930713"/>
<comment type="caution">
    <text evidence="1">The sequence shown here is derived from an EMBL/GenBank/DDBJ whole genome shotgun (WGS) entry which is preliminary data.</text>
</comment>
<dbReference type="AlphaFoldDB" id="A0AAV9NZM7"/>
<dbReference type="RefSeq" id="XP_064655426.1">
    <property type="nucleotide sequence ID" value="XM_064806609.1"/>
</dbReference>
<accession>A0AAV9NZM7</accession>
<evidence type="ECO:0000313" key="1">
    <source>
        <dbReference type="EMBL" id="KAK5165283.1"/>
    </source>
</evidence>
<dbReference type="EMBL" id="JAVRRT010000017">
    <property type="protein sequence ID" value="KAK5165283.1"/>
    <property type="molecule type" value="Genomic_DNA"/>
</dbReference>